<feature type="region of interest" description="Disordered" evidence="8">
    <location>
        <begin position="697"/>
        <end position="726"/>
    </location>
</feature>
<keyword evidence="5" id="KW-0653">Protein transport</keyword>
<feature type="compositionally biased region" description="Basic and acidic residues" evidence="8">
    <location>
        <begin position="710"/>
        <end position="721"/>
    </location>
</feature>
<feature type="region of interest" description="Disordered" evidence="8">
    <location>
        <begin position="262"/>
        <end position="287"/>
    </location>
</feature>
<dbReference type="GO" id="GO:0017119">
    <property type="term" value="C:Golgi transport complex"/>
    <property type="evidence" value="ECO:0007669"/>
    <property type="project" value="InterPro"/>
</dbReference>
<dbReference type="AlphaFoldDB" id="A0AAN6VA22"/>
<dbReference type="GeneID" id="87822295"/>
<accession>A0AAN6VA22</accession>
<keyword evidence="6" id="KW-0333">Golgi apparatus</keyword>
<evidence type="ECO:0000256" key="7">
    <source>
        <dbReference type="ARBA" id="ARBA00023136"/>
    </source>
</evidence>
<dbReference type="GO" id="GO:0015031">
    <property type="term" value="P:protein transport"/>
    <property type="evidence" value="ECO:0007669"/>
    <property type="project" value="UniProtKB-KW"/>
</dbReference>
<reference evidence="9" key="2">
    <citation type="submission" date="2023-05" db="EMBL/GenBank/DDBJ databases">
        <authorList>
            <consortium name="Lawrence Berkeley National Laboratory"/>
            <person name="Steindorff A."/>
            <person name="Hensen N."/>
            <person name="Bonometti L."/>
            <person name="Westerberg I."/>
            <person name="Brannstrom I.O."/>
            <person name="Guillou S."/>
            <person name="Cros-Aarteil S."/>
            <person name="Calhoun S."/>
            <person name="Haridas S."/>
            <person name="Kuo A."/>
            <person name="Mondo S."/>
            <person name="Pangilinan J."/>
            <person name="Riley R."/>
            <person name="Labutti K."/>
            <person name="Andreopoulos B."/>
            <person name="Lipzen A."/>
            <person name="Chen C."/>
            <person name="Yanf M."/>
            <person name="Daum C."/>
            <person name="Ng V."/>
            <person name="Clum A."/>
            <person name="Ohm R."/>
            <person name="Martin F."/>
            <person name="Silar P."/>
            <person name="Natvig D."/>
            <person name="Lalanne C."/>
            <person name="Gautier V."/>
            <person name="Ament-Velasquez S.L."/>
            <person name="Kruys A."/>
            <person name="Hutchinson M.I."/>
            <person name="Powell A.J."/>
            <person name="Barry K."/>
            <person name="Miller A.N."/>
            <person name="Grigoriev I.V."/>
            <person name="Debuchy R."/>
            <person name="Gladieux P."/>
            <person name="Thoren M.H."/>
            <person name="Johannesson H."/>
        </authorList>
    </citation>
    <scope>NUCLEOTIDE SEQUENCE</scope>
    <source>
        <strain evidence="9">CBS 141.50</strain>
    </source>
</reference>
<dbReference type="GO" id="GO:0006891">
    <property type="term" value="P:intra-Golgi vesicle-mediated transport"/>
    <property type="evidence" value="ECO:0007669"/>
    <property type="project" value="InterPro"/>
</dbReference>
<dbReference type="InterPro" id="IPR033370">
    <property type="entry name" value="COG1"/>
</dbReference>
<dbReference type="Pfam" id="PF08700">
    <property type="entry name" value="VPS51_Exo84_N"/>
    <property type="match status" value="1"/>
</dbReference>
<feature type="region of interest" description="Disordered" evidence="8">
    <location>
        <begin position="776"/>
        <end position="809"/>
    </location>
</feature>
<gene>
    <name evidence="9" type="ORF">C8A04DRAFT_9916</name>
</gene>
<evidence type="ECO:0000256" key="2">
    <source>
        <dbReference type="ARBA" id="ARBA00006653"/>
    </source>
</evidence>
<sequence length="875" mass="95349">MSQLPPNLDLLSLPSSAALFSSDPTLHHSPHPTPNPNSTPKSTPNPSDHPPKSTSKSPIPNYTLPQIRLIHTALLSHSASADSRLRTRVGGAYRELLGTADTIVSMRREAEGLVVALGGMGARCGSGVVRGKVGSLRGFVKGDGGGGESRGDRLVLAARLYVLGRLLVKSLADTSGTNTSEKDSNNSSSRVDTARKALEGVHRARLARSIDAVLRSGSDKAMKRGDVLRALEAYSLATSSGARDVLAHLLRVRAKAISDALELEQEEESDDEDTKTPTKTATHPRNPDDVLRALGLYTKTLLDVQTLVPSRLADALLALKQTRLLDDAALRQMEGLRLDIYQRWCGDAIQFFTPFLRHDDLSGEQARAMLFGWAKGSEVVLQGLEKTLASGGAMAEFAGLVDLRTRVLRLWIAEGGRVHGVDSSEMLDRLRDAFNKHMRRVLEAKVAKLRLVGSEVAAALDAGVTDRHRALWDVSSLDTDLSQTVNTTGTGSSSGSGSAAALFTQDVIARLHGRSDAASKAIARYRAWFHVIDDVSRVVEQLRRQRWDDADADGDEIEDETTIEARQRLLSRDDPQALSAYLDRLLRDAFKRLDEQLTALWRAHAATGDDDNSKTRKNGPIAMYLLRILRDIRARLPDFDSNSSSTSPSSSSPPTFGLTAVPSLHAALADTVLDKPLTEFIHVALARTTVVGRALWEAPHTKTGTGTGSEGEKGENQKTRELPTSPSPGVFRFLRDLVREMGDAGGDLWSPSAVGVLRGRLGGRVAGGWMGVLGELNEKEKERNNTPSTEKTEKETKDAEPETKTQTQKQNQDLLVQWLLDIHYLRLFLGPEETTQNLEQAVFQASQLDAASRTRLAKAARDYFKRTSLLFALLV</sequence>
<feature type="compositionally biased region" description="Acidic residues" evidence="8">
    <location>
        <begin position="262"/>
        <end position="273"/>
    </location>
</feature>
<evidence type="ECO:0000256" key="3">
    <source>
        <dbReference type="ARBA" id="ARBA00020978"/>
    </source>
</evidence>
<comment type="caution">
    <text evidence="9">The sequence shown here is derived from an EMBL/GenBank/DDBJ whole genome shotgun (WGS) entry which is preliminary data.</text>
</comment>
<dbReference type="Proteomes" id="UP001302676">
    <property type="component" value="Unassembled WGS sequence"/>
</dbReference>
<reference evidence="9" key="1">
    <citation type="journal article" date="2023" name="Mol. Phylogenet. Evol.">
        <title>Genome-scale phylogeny and comparative genomics of the fungal order Sordariales.</title>
        <authorList>
            <person name="Hensen N."/>
            <person name="Bonometti L."/>
            <person name="Westerberg I."/>
            <person name="Brannstrom I.O."/>
            <person name="Guillou S."/>
            <person name="Cros-Aarteil S."/>
            <person name="Calhoun S."/>
            <person name="Haridas S."/>
            <person name="Kuo A."/>
            <person name="Mondo S."/>
            <person name="Pangilinan J."/>
            <person name="Riley R."/>
            <person name="LaButti K."/>
            <person name="Andreopoulos B."/>
            <person name="Lipzen A."/>
            <person name="Chen C."/>
            <person name="Yan M."/>
            <person name="Daum C."/>
            <person name="Ng V."/>
            <person name="Clum A."/>
            <person name="Steindorff A."/>
            <person name="Ohm R.A."/>
            <person name="Martin F."/>
            <person name="Silar P."/>
            <person name="Natvig D.O."/>
            <person name="Lalanne C."/>
            <person name="Gautier V."/>
            <person name="Ament-Velasquez S.L."/>
            <person name="Kruys A."/>
            <person name="Hutchinson M.I."/>
            <person name="Powell A.J."/>
            <person name="Barry K."/>
            <person name="Miller A.N."/>
            <person name="Grigoriev I.V."/>
            <person name="Debuchy R."/>
            <person name="Gladieux P."/>
            <person name="Hiltunen Thoren M."/>
            <person name="Johannesson H."/>
        </authorList>
    </citation>
    <scope>NUCLEOTIDE SEQUENCE</scope>
    <source>
        <strain evidence="9">CBS 141.50</strain>
    </source>
</reference>
<keyword evidence="7" id="KW-0472">Membrane</keyword>
<feature type="compositionally biased region" description="Polar residues" evidence="8">
    <location>
        <begin position="52"/>
        <end position="61"/>
    </location>
</feature>
<evidence type="ECO:0000256" key="6">
    <source>
        <dbReference type="ARBA" id="ARBA00023034"/>
    </source>
</evidence>
<evidence type="ECO:0000256" key="8">
    <source>
        <dbReference type="SAM" id="MobiDB-lite"/>
    </source>
</evidence>
<dbReference type="PANTHER" id="PTHR31658">
    <property type="entry name" value="CONSERVED OLIGOMERIC GOLGI COMPLEX SUBUNIT 1"/>
    <property type="match status" value="1"/>
</dbReference>
<organism evidence="9 10">
    <name type="scientific">Dichotomopilus funicola</name>
    <dbReference type="NCBI Taxonomy" id="1934379"/>
    <lineage>
        <taxon>Eukaryota</taxon>
        <taxon>Fungi</taxon>
        <taxon>Dikarya</taxon>
        <taxon>Ascomycota</taxon>
        <taxon>Pezizomycotina</taxon>
        <taxon>Sordariomycetes</taxon>
        <taxon>Sordariomycetidae</taxon>
        <taxon>Sordariales</taxon>
        <taxon>Chaetomiaceae</taxon>
        <taxon>Dichotomopilus</taxon>
    </lineage>
</organism>
<evidence type="ECO:0000313" key="10">
    <source>
        <dbReference type="Proteomes" id="UP001302676"/>
    </source>
</evidence>
<comment type="similarity">
    <text evidence="2">Belongs to the COG1 family.</text>
</comment>
<dbReference type="PANTHER" id="PTHR31658:SF0">
    <property type="entry name" value="CONSERVED OLIGOMERIC GOLGI COMPLEX SUBUNIT 1"/>
    <property type="match status" value="1"/>
</dbReference>
<evidence type="ECO:0000256" key="4">
    <source>
        <dbReference type="ARBA" id="ARBA00022448"/>
    </source>
</evidence>
<feature type="compositionally biased region" description="Basic and acidic residues" evidence="8">
    <location>
        <begin position="776"/>
        <end position="803"/>
    </location>
</feature>
<name>A0AAN6VA22_9PEZI</name>
<dbReference type="RefSeq" id="XP_062639697.1">
    <property type="nucleotide sequence ID" value="XM_062785682.1"/>
</dbReference>
<evidence type="ECO:0000313" key="9">
    <source>
        <dbReference type="EMBL" id="KAK4146326.1"/>
    </source>
</evidence>
<evidence type="ECO:0000256" key="1">
    <source>
        <dbReference type="ARBA" id="ARBA00004395"/>
    </source>
</evidence>
<evidence type="ECO:0000256" key="5">
    <source>
        <dbReference type="ARBA" id="ARBA00022927"/>
    </source>
</evidence>
<protein>
    <recommendedName>
        <fullName evidence="3">Conserved oligomeric Golgi complex subunit 1</fullName>
    </recommendedName>
</protein>
<comment type="subcellular location">
    <subcellularLocation>
        <location evidence="1">Golgi apparatus membrane</location>
        <topology evidence="1">Peripheral membrane protein</topology>
    </subcellularLocation>
</comment>
<dbReference type="EMBL" id="MU853562">
    <property type="protein sequence ID" value="KAK4146326.1"/>
    <property type="molecule type" value="Genomic_DNA"/>
</dbReference>
<keyword evidence="4" id="KW-0813">Transport</keyword>
<keyword evidence="10" id="KW-1185">Reference proteome</keyword>
<dbReference type="GO" id="GO:0000139">
    <property type="term" value="C:Golgi membrane"/>
    <property type="evidence" value="ECO:0007669"/>
    <property type="project" value="UniProtKB-SubCell"/>
</dbReference>
<proteinExistence type="inferred from homology"/>
<feature type="region of interest" description="Disordered" evidence="8">
    <location>
        <begin position="19"/>
        <end position="61"/>
    </location>
</feature>